<feature type="transmembrane region" description="Helical" evidence="1">
    <location>
        <begin position="134"/>
        <end position="152"/>
    </location>
</feature>
<dbReference type="EMBL" id="VFOX01000001">
    <property type="protein sequence ID" value="TQL84638.1"/>
    <property type="molecule type" value="Genomic_DNA"/>
</dbReference>
<gene>
    <name evidence="2" type="ORF">FB560_0225</name>
</gene>
<feature type="transmembrane region" description="Helical" evidence="1">
    <location>
        <begin position="206"/>
        <end position="228"/>
    </location>
</feature>
<feature type="transmembrane region" description="Helical" evidence="1">
    <location>
        <begin position="12"/>
        <end position="32"/>
    </location>
</feature>
<dbReference type="RefSeq" id="WP_141870680.1">
    <property type="nucleotide sequence ID" value="NZ_VFOX01000001.1"/>
</dbReference>
<protein>
    <submittedName>
        <fullName evidence="2">Uncharacterized protein</fullName>
    </submittedName>
</protein>
<evidence type="ECO:0000313" key="3">
    <source>
        <dbReference type="Proteomes" id="UP000317209"/>
    </source>
</evidence>
<feature type="transmembrane region" description="Helical" evidence="1">
    <location>
        <begin position="44"/>
        <end position="71"/>
    </location>
</feature>
<keyword evidence="3" id="KW-1185">Reference proteome</keyword>
<dbReference type="OrthoDB" id="5061230at2"/>
<dbReference type="AlphaFoldDB" id="A0A543BIM8"/>
<keyword evidence="1" id="KW-0472">Membrane</keyword>
<keyword evidence="1" id="KW-1133">Transmembrane helix</keyword>
<comment type="caution">
    <text evidence="2">The sequence shown here is derived from an EMBL/GenBank/DDBJ whole genome shotgun (WGS) entry which is preliminary data.</text>
</comment>
<accession>A0A543BIM8</accession>
<feature type="transmembrane region" description="Helical" evidence="1">
    <location>
        <begin position="164"/>
        <end position="186"/>
    </location>
</feature>
<keyword evidence="1" id="KW-0812">Transmembrane</keyword>
<proteinExistence type="predicted"/>
<name>A0A543BIM8_9MICO</name>
<evidence type="ECO:0000256" key="1">
    <source>
        <dbReference type="SAM" id="Phobius"/>
    </source>
</evidence>
<organism evidence="2 3">
    <name type="scientific">Microbacterium saperdae</name>
    <dbReference type="NCBI Taxonomy" id="69368"/>
    <lineage>
        <taxon>Bacteria</taxon>
        <taxon>Bacillati</taxon>
        <taxon>Actinomycetota</taxon>
        <taxon>Actinomycetes</taxon>
        <taxon>Micrococcales</taxon>
        <taxon>Microbacteriaceae</taxon>
        <taxon>Microbacterium</taxon>
    </lineage>
</organism>
<reference evidence="2 3" key="1">
    <citation type="submission" date="2019-06" db="EMBL/GenBank/DDBJ databases">
        <title>Sequencing the genomes of 1000 actinobacteria strains.</title>
        <authorList>
            <person name="Klenk H.-P."/>
        </authorList>
    </citation>
    <scope>NUCLEOTIDE SEQUENCE [LARGE SCALE GENOMIC DNA]</scope>
    <source>
        <strain evidence="2 3">DSM 20169</strain>
    </source>
</reference>
<sequence length="256" mass="27207">MFAYSSRELGPSLLFIAAGLAVIAVIVAIVVWRGSRRGSRTLAIDAALTVSGWWVTLSALSAIVFVIKIFATDWAEIASTSLWISWPSDLTCSDDYEITGAVLRCGGSTIENITVGGASLGLRALAGAAQLSNLAFTTMPAAMIMVICFQTLRGRAFSQTVSRALTIGAIGVLVFGLASDIFGGIAATAGLREVFPPDSEWYPMTFQLTVTPLPFACALGLIALAAVFRQGLRLEQEKLRLQQEKDALLKDTEGLV</sequence>
<evidence type="ECO:0000313" key="2">
    <source>
        <dbReference type="EMBL" id="TQL84638.1"/>
    </source>
</evidence>
<dbReference type="Proteomes" id="UP000317209">
    <property type="component" value="Unassembled WGS sequence"/>
</dbReference>